<dbReference type="PANTHER" id="PTHR35828">
    <property type="entry name" value="OS08G0203800 PROTEIN-RELATED"/>
    <property type="match status" value="1"/>
</dbReference>
<dbReference type="AlphaFoldDB" id="A0A5J9VF95"/>
<proteinExistence type="predicted"/>
<feature type="non-terminal residue" evidence="2">
    <location>
        <position position="1"/>
    </location>
</feature>
<protein>
    <recommendedName>
        <fullName evidence="1">F-box domain-containing protein</fullName>
    </recommendedName>
</protein>
<dbReference type="Gramene" id="TVU34635">
    <property type="protein sequence ID" value="TVU34635"/>
    <property type="gene ID" value="EJB05_16476"/>
</dbReference>
<dbReference type="Pfam" id="PF12937">
    <property type="entry name" value="F-box-like"/>
    <property type="match status" value="1"/>
</dbReference>
<gene>
    <name evidence="2" type="ORF">EJB05_16476</name>
</gene>
<dbReference type="SUPFAM" id="SSF81383">
    <property type="entry name" value="F-box domain"/>
    <property type="match status" value="1"/>
</dbReference>
<dbReference type="InterPro" id="IPR001810">
    <property type="entry name" value="F-box_dom"/>
</dbReference>
<dbReference type="OrthoDB" id="582186at2759"/>
<evidence type="ECO:0000313" key="2">
    <source>
        <dbReference type="EMBL" id="TVU34635.1"/>
    </source>
</evidence>
<dbReference type="Gene3D" id="1.20.1280.50">
    <property type="match status" value="1"/>
</dbReference>
<dbReference type="SMART" id="SM00256">
    <property type="entry name" value="FBOX"/>
    <property type="match status" value="1"/>
</dbReference>
<comment type="caution">
    <text evidence="2">The sequence shown here is derived from an EMBL/GenBank/DDBJ whole genome shotgun (WGS) entry which is preliminary data.</text>
</comment>
<reference evidence="2 3" key="1">
    <citation type="journal article" date="2019" name="Sci. Rep.">
        <title>A high-quality genome of Eragrostis curvula grass provides insights into Poaceae evolution and supports new strategies to enhance forage quality.</title>
        <authorList>
            <person name="Carballo J."/>
            <person name="Santos B.A.C.M."/>
            <person name="Zappacosta D."/>
            <person name="Garbus I."/>
            <person name="Selva J.P."/>
            <person name="Gallo C.A."/>
            <person name="Diaz A."/>
            <person name="Albertini E."/>
            <person name="Caccamo M."/>
            <person name="Echenique V."/>
        </authorList>
    </citation>
    <scope>NUCLEOTIDE SEQUENCE [LARGE SCALE GENOMIC DNA]</scope>
    <source>
        <strain evidence="3">cv. Victoria</strain>
        <tissue evidence="2">Leaf</tissue>
    </source>
</reference>
<dbReference type="EMBL" id="RWGY01000009">
    <property type="protein sequence ID" value="TVU34635.1"/>
    <property type="molecule type" value="Genomic_DNA"/>
</dbReference>
<name>A0A5J9VF95_9POAL</name>
<organism evidence="2 3">
    <name type="scientific">Eragrostis curvula</name>
    <name type="common">weeping love grass</name>
    <dbReference type="NCBI Taxonomy" id="38414"/>
    <lineage>
        <taxon>Eukaryota</taxon>
        <taxon>Viridiplantae</taxon>
        <taxon>Streptophyta</taxon>
        <taxon>Embryophyta</taxon>
        <taxon>Tracheophyta</taxon>
        <taxon>Spermatophyta</taxon>
        <taxon>Magnoliopsida</taxon>
        <taxon>Liliopsida</taxon>
        <taxon>Poales</taxon>
        <taxon>Poaceae</taxon>
        <taxon>PACMAD clade</taxon>
        <taxon>Chloridoideae</taxon>
        <taxon>Eragrostideae</taxon>
        <taxon>Eragrostidinae</taxon>
        <taxon>Eragrostis</taxon>
    </lineage>
</organism>
<dbReference type="PANTHER" id="PTHR35828:SF13">
    <property type="entry name" value="OS01G0152100 PROTEIN"/>
    <property type="match status" value="1"/>
</dbReference>
<dbReference type="InterPro" id="IPR036047">
    <property type="entry name" value="F-box-like_dom_sf"/>
</dbReference>
<dbReference type="Proteomes" id="UP000324897">
    <property type="component" value="Unassembled WGS sequence"/>
</dbReference>
<keyword evidence="3" id="KW-1185">Reference proteome</keyword>
<evidence type="ECO:0000313" key="3">
    <source>
        <dbReference type="Proteomes" id="UP000324897"/>
    </source>
</evidence>
<sequence>MAGIASLPDDVLFEVFFFVRNVKALFRCAATCRRWLRLVTDRDFLRRLWPQQDLLLGFFLNAPKKRRGKEHKHTSASPLTFVPTPTSPVGPVDSARGVRFPRVDDSGGICYSVEHLASRSGVLLVRFLPCRFVEEERRTRFRFGVCDPITGAHDFLPELECARHDGRYQYGYAILGAADIGREPEQRAMSPTTRHSLSSHVLVVDRHYGGHCHAICHCHGHWHVHAYSAATRSWSAPTSCTHADEVWLTGERAAVVHRGVAHWLCVGPAVAPLSMGNRDLYKLSVDAAGSGRVSLTKLPIRSSGFPFFFVSRDDERLSVACICTRACTIDVWTRQEDVGSVSDDPAAWCRSWVIQIPVPMKWLQRNKGMMLATYAADENNVFGLDLETGVMVKVMDLSQCSHRNADYYKYLPYKRDLSEFFSRQLGDPDTGVDDVWMLCSADDNNVFALNLKTVVAEKVVDLAQCPLRNKHYKCLPKRQRHPPLRLDVQTVAASVGRPELPPPALAGHGHPSRLLGFFFQKQTFGDGKRAIKRHARERYSVSAPTFLPTPWSHLQLR</sequence>
<feature type="domain" description="F-box" evidence="1">
    <location>
        <begin position="1"/>
        <end position="48"/>
    </location>
</feature>
<evidence type="ECO:0000259" key="1">
    <source>
        <dbReference type="PROSITE" id="PS50181"/>
    </source>
</evidence>
<accession>A0A5J9VF95</accession>
<dbReference type="PROSITE" id="PS50181">
    <property type="entry name" value="FBOX"/>
    <property type="match status" value="1"/>
</dbReference>